<sequence>MSQSHGDPAVVSLTGELDAHTTMLAAQAVTACLAQVPRPQVLVVDLTHLRFLSVAGVRMLHDAVDHAAARNILIRIAASESPVVARALAVTGMDAVFDIYPDRVLAVNTGERAEFLRLAQEWRDD</sequence>
<dbReference type="SUPFAM" id="SSF52091">
    <property type="entry name" value="SpoIIaa-like"/>
    <property type="match status" value="1"/>
</dbReference>
<dbReference type="Pfam" id="PF01740">
    <property type="entry name" value="STAS"/>
    <property type="match status" value="1"/>
</dbReference>
<dbReference type="NCBIfam" id="TIGR00377">
    <property type="entry name" value="ant_ant_sig"/>
    <property type="match status" value="1"/>
</dbReference>
<dbReference type="RefSeq" id="WP_323327645.1">
    <property type="nucleotide sequence ID" value="NZ_JAYFSI010000002.1"/>
</dbReference>
<dbReference type="InterPro" id="IPR003658">
    <property type="entry name" value="Anti-sigma_ant"/>
</dbReference>
<reference evidence="4 5" key="1">
    <citation type="submission" date="2023-12" db="EMBL/GenBank/DDBJ databases">
        <title>Amycolatopsis sp. V23-08.</title>
        <authorList>
            <person name="Somphong A."/>
        </authorList>
    </citation>
    <scope>NUCLEOTIDE SEQUENCE [LARGE SCALE GENOMIC DNA]</scope>
    <source>
        <strain evidence="4 5">V23-08</strain>
    </source>
</reference>
<protein>
    <recommendedName>
        <fullName evidence="2">Anti-sigma factor antagonist</fullName>
    </recommendedName>
</protein>
<evidence type="ECO:0000313" key="4">
    <source>
        <dbReference type="EMBL" id="MEA5361007.1"/>
    </source>
</evidence>
<accession>A0ABU5R459</accession>
<dbReference type="Gene3D" id="3.30.750.24">
    <property type="entry name" value="STAS domain"/>
    <property type="match status" value="1"/>
</dbReference>
<dbReference type="Proteomes" id="UP001304298">
    <property type="component" value="Unassembled WGS sequence"/>
</dbReference>
<evidence type="ECO:0000256" key="1">
    <source>
        <dbReference type="ARBA" id="ARBA00009013"/>
    </source>
</evidence>
<comment type="caution">
    <text evidence="4">The sequence shown here is derived from an EMBL/GenBank/DDBJ whole genome shotgun (WGS) entry which is preliminary data.</text>
</comment>
<feature type="domain" description="STAS" evidence="3">
    <location>
        <begin position="1"/>
        <end position="110"/>
    </location>
</feature>
<keyword evidence="5" id="KW-1185">Reference proteome</keyword>
<organism evidence="4 5">
    <name type="scientific">Amycolatopsis heterodermiae</name>
    <dbReference type="NCBI Taxonomy" id="3110235"/>
    <lineage>
        <taxon>Bacteria</taxon>
        <taxon>Bacillati</taxon>
        <taxon>Actinomycetota</taxon>
        <taxon>Actinomycetes</taxon>
        <taxon>Pseudonocardiales</taxon>
        <taxon>Pseudonocardiaceae</taxon>
        <taxon>Amycolatopsis</taxon>
    </lineage>
</organism>
<dbReference type="PANTHER" id="PTHR33495:SF2">
    <property type="entry name" value="ANTI-SIGMA FACTOR ANTAGONIST TM_1081-RELATED"/>
    <property type="match status" value="1"/>
</dbReference>
<name>A0ABU5R459_9PSEU</name>
<evidence type="ECO:0000313" key="5">
    <source>
        <dbReference type="Proteomes" id="UP001304298"/>
    </source>
</evidence>
<comment type="similarity">
    <text evidence="1 2">Belongs to the anti-sigma-factor antagonist family.</text>
</comment>
<dbReference type="EMBL" id="JAYFSI010000002">
    <property type="protein sequence ID" value="MEA5361007.1"/>
    <property type="molecule type" value="Genomic_DNA"/>
</dbReference>
<dbReference type="InterPro" id="IPR002645">
    <property type="entry name" value="STAS_dom"/>
</dbReference>
<dbReference type="PANTHER" id="PTHR33495">
    <property type="entry name" value="ANTI-SIGMA FACTOR ANTAGONIST TM_1081-RELATED-RELATED"/>
    <property type="match status" value="1"/>
</dbReference>
<gene>
    <name evidence="4" type="ORF">VA596_15795</name>
</gene>
<evidence type="ECO:0000259" key="3">
    <source>
        <dbReference type="PROSITE" id="PS50801"/>
    </source>
</evidence>
<evidence type="ECO:0000256" key="2">
    <source>
        <dbReference type="RuleBase" id="RU003749"/>
    </source>
</evidence>
<proteinExistence type="inferred from homology"/>
<dbReference type="InterPro" id="IPR036513">
    <property type="entry name" value="STAS_dom_sf"/>
</dbReference>
<dbReference type="CDD" id="cd07043">
    <property type="entry name" value="STAS_anti-anti-sigma_factors"/>
    <property type="match status" value="1"/>
</dbReference>
<dbReference type="PROSITE" id="PS50801">
    <property type="entry name" value="STAS"/>
    <property type="match status" value="1"/>
</dbReference>